<dbReference type="Pfam" id="PF25524">
    <property type="entry name" value="RSLD_CPSF6"/>
    <property type="match status" value="1"/>
</dbReference>
<dbReference type="InterPro" id="IPR057951">
    <property type="entry name" value="CPSF6/7_RSLD_N"/>
</dbReference>
<dbReference type="GO" id="GO:0005634">
    <property type="term" value="C:nucleus"/>
    <property type="evidence" value="ECO:0007669"/>
    <property type="project" value="UniProtKB-SubCell"/>
</dbReference>
<comment type="subcellular location">
    <subcellularLocation>
        <location evidence="1">Nucleus</location>
    </subcellularLocation>
</comment>
<comment type="caution">
    <text evidence="8">The sequence shown here is derived from an EMBL/GenBank/DDBJ whole genome shotgun (WGS) entry which is preliminary data.</text>
</comment>
<evidence type="ECO:0000256" key="3">
    <source>
        <dbReference type="ARBA" id="ARBA00022664"/>
    </source>
</evidence>
<dbReference type="EMBL" id="SWLE01000016">
    <property type="protein sequence ID" value="TNM91048.1"/>
    <property type="molecule type" value="Genomic_DNA"/>
</dbReference>
<evidence type="ECO:0000256" key="1">
    <source>
        <dbReference type="ARBA" id="ARBA00004123"/>
    </source>
</evidence>
<evidence type="ECO:0000313" key="9">
    <source>
        <dbReference type="Proteomes" id="UP000516260"/>
    </source>
</evidence>
<dbReference type="Gene3D" id="3.30.70.330">
    <property type="match status" value="1"/>
</dbReference>
<feature type="region of interest" description="Disordered" evidence="6">
    <location>
        <begin position="377"/>
        <end position="449"/>
    </location>
</feature>
<keyword evidence="5" id="KW-0694">RNA-binding</keyword>
<accession>A0A4Z2BH24</accession>
<dbReference type="AlphaFoldDB" id="A0A4Z2BH24"/>
<feature type="domain" description="RRM" evidence="7">
    <location>
        <begin position="92"/>
        <end position="172"/>
    </location>
</feature>
<evidence type="ECO:0000256" key="6">
    <source>
        <dbReference type="SAM" id="MobiDB-lite"/>
    </source>
</evidence>
<dbReference type="PROSITE" id="PS50102">
    <property type="entry name" value="RRM"/>
    <property type="match status" value="1"/>
</dbReference>
<evidence type="ECO:0000256" key="2">
    <source>
        <dbReference type="ARBA" id="ARBA00006265"/>
    </source>
</evidence>
<sequence>MLRGMAGAEFAPGPNRSKVLDLDGYSDCNRNDQDLDRIAEADELFDAVLTGSVDQEKNVAKKVAAAKDPSNKDKPKPATVKIQMGGTAKRKLSLYIGNFPWWTSDSDLVCLAQRLGVKDVTDIKFAENRVNGQSRGFAEMSVTSEESLKILLEKVPDCILHGETIDCRFATLQNLSIFEEKASQRVPLRLHSKDSANSETPETFPPMSHEQFPPPLPPHLPPHANVFPSIFLGQPPPFYPGVPPNIPPPLLPPHFPPPQLHALSHPPSSVHTNPAMFPPGGGGQSSISYSQQRQNHCINDADFEELMNRNRAVTSTAITKAVSSATAGEFQIATETLLTAIAIIKQSRVYEDECCQALVTSLKDCLASIQGTYCDSRSSRRSRYEERSQDRGRDREPERDRHRDREDPYGWESAGTVPKTQRTLLEWRQGQDMVKVPGGGAAQRPTPLT</sequence>
<dbReference type="InterPro" id="IPR012677">
    <property type="entry name" value="Nucleotide-bd_a/b_plait_sf"/>
</dbReference>
<dbReference type="InterPro" id="IPR035979">
    <property type="entry name" value="RBD_domain_sf"/>
</dbReference>
<dbReference type="SMART" id="SM00360">
    <property type="entry name" value="RRM"/>
    <property type="match status" value="1"/>
</dbReference>
<dbReference type="GO" id="GO:0006397">
    <property type="term" value="P:mRNA processing"/>
    <property type="evidence" value="ECO:0007669"/>
    <property type="project" value="UniProtKB-KW"/>
</dbReference>
<keyword evidence="3" id="KW-0507">mRNA processing</keyword>
<evidence type="ECO:0000256" key="5">
    <source>
        <dbReference type="PROSITE-ProRule" id="PRU00176"/>
    </source>
</evidence>
<keyword evidence="9" id="KW-1185">Reference proteome</keyword>
<evidence type="ECO:0000256" key="4">
    <source>
        <dbReference type="ARBA" id="ARBA00023242"/>
    </source>
</evidence>
<dbReference type="InterPro" id="IPR034772">
    <property type="entry name" value="CPSF6/7"/>
</dbReference>
<name>A0A4Z2BH24_9TELE</name>
<dbReference type="GO" id="GO:0003723">
    <property type="term" value="F:RNA binding"/>
    <property type="evidence" value="ECO:0007669"/>
    <property type="project" value="UniProtKB-UniRule"/>
</dbReference>
<gene>
    <name evidence="8" type="ORF">fugu_003337</name>
</gene>
<keyword evidence="4" id="KW-0539">Nucleus</keyword>
<comment type="similarity">
    <text evidence="2">Belongs to the RRM CPSF6/7 family.</text>
</comment>
<reference evidence="8 9" key="1">
    <citation type="submission" date="2019-04" db="EMBL/GenBank/DDBJ databases">
        <title>The sequence and de novo assembly of Takifugu bimaculatus genome using PacBio and Hi-C technologies.</title>
        <authorList>
            <person name="Xu P."/>
            <person name="Liu B."/>
            <person name="Zhou Z."/>
        </authorList>
    </citation>
    <scope>NUCLEOTIDE SEQUENCE [LARGE SCALE GENOMIC DNA]</scope>
    <source>
        <strain evidence="8">TB-2018</strain>
        <tissue evidence="8">Muscle</tissue>
    </source>
</reference>
<evidence type="ECO:0000259" key="7">
    <source>
        <dbReference type="PROSITE" id="PS50102"/>
    </source>
</evidence>
<dbReference type="InterPro" id="IPR000504">
    <property type="entry name" value="RRM_dom"/>
</dbReference>
<dbReference type="SUPFAM" id="SSF54928">
    <property type="entry name" value="RNA-binding domain, RBD"/>
    <property type="match status" value="1"/>
</dbReference>
<evidence type="ECO:0000313" key="8">
    <source>
        <dbReference type="EMBL" id="TNM91048.1"/>
    </source>
</evidence>
<protein>
    <recommendedName>
        <fullName evidence="7">RRM domain-containing protein</fullName>
    </recommendedName>
</protein>
<dbReference type="PANTHER" id="PTHR23204">
    <property type="entry name" value="CLEAVAGE AND POLYADENYLATION SPECIFIC FACTOR"/>
    <property type="match status" value="1"/>
</dbReference>
<dbReference type="Proteomes" id="UP000516260">
    <property type="component" value="Chromosome 3"/>
</dbReference>
<organism evidence="8 9">
    <name type="scientific">Takifugu bimaculatus</name>
    <dbReference type="NCBI Taxonomy" id="433685"/>
    <lineage>
        <taxon>Eukaryota</taxon>
        <taxon>Metazoa</taxon>
        <taxon>Chordata</taxon>
        <taxon>Craniata</taxon>
        <taxon>Vertebrata</taxon>
        <taxon>Euteleostomi</taxon>
        <taxon>Actinopterygii</taxon>
        <taxon>Neopterygii</taxon>
        <taxon>Teleostei</taxon>
        <taxon>Neoteleostei</taxon>
        <taxon>Acanthomorphata</taxon>
        <taxon>Eupercaria</taxon>
        <taxon>Tetraodontiformes</taxon>
        <taxon>Tetradontoidea</taxon>
        <taxon>Tetraodontidae</taxon>
        <taxon>Takifugu</taxon>
    </lineage>
</organism>
<proteinExistence type="inferred from homology"/>
<feature type="compositionally biased region" description="Basic and acidic residues" evidence="6">
    <location>
        <begin position="382"/>
        <end position="408"/>
    </location>
</feature>